<dbReference type="Pfam" id="PF00722">
    <property type="entry name" value="Glyco_hydro_16"/>
    <property type="match status" value="1"/>
</dbReference>
<comment type="caution">
    <text evidence="4">The sequence shown here is derived from an EMBL/GenBank/DDBJ whole genome shotgun (WGS) entry which is preliminary data.</text>
</comment>
<dbReference type="GO" id="GO:0004553">
    <property type="term" value="F:hydrolase activity, hydrolyzing O-glycosyl compounds"/>
    <property type="evidence" value="ECO:0007669"/>
    <property type="project" value="InterPro"/>
</dbReference>
<dbReference type="InterPro" id="IPR013320">
    <property type="entry name" value="ConA-like_dom_sf"/>
</dbReference>
<dbReference type="PANTHER" id="PTHR10963">
    <property type="entry name" value="GLYCOSYL HYDROLASE-RELATED"/>
    <property type="match status" value="1"/>
</dbReference>
<dbReference type="InterPro" id="IPR050546">
    <property type="entry name" value="Glycosyl_Hydrlase_16"/>
</dbReference>
<evidence type="ECO:0000259" key="3">
    <source>
        <dbReference type="PROSITE" id="PS51762"/>
    </source>
</evidence>
<evidence type="ECO:0000256" key="1">
    <source>
        <dbReference type="ARBA" id="ARBA00006865"/>
    </source>
</evidence>
<gene>
    <name evidence="4" type="ORF">G3O08_19640</name>
</gene>
<protein>
    <submittedName>
        <fullName evidence="4">Glycoside hydrolase family 16 protein</fullName>
    </submittedName>
</protein>
<dbReference type="GO" id="GO:0005975">
    <property type="term" value="P:carbohydrate metabolic process"/>
    <property type="evidence" value="ECO:0007669"/>
    <property type="project" value="InterPro"/>
</dbReference>
<dbReference type="SUPFAM" id="SSF49899">
    <property type="entry name" value="Concanavalin A-like lectins/glucanases"/>
    <property type="match status" value="1"/>
</dbReference>
<name>A0A7K3WW12_9FLAO</name>
<keyword evidence="4" id="KW-0378">Hydrolase</keyword>
<feature type="signal peptide" evidence="2">
    <location>
        <begin position="1"/>
        <end position="18"/>
    </location>
</feature>
<dbReference type="Gene3D" id="2.60.120.200">
    <property type="match status" value="1"/>
</dbReference>
<proteinExistence type="inferred from homology"/>
<sequence>MKKTILFFPLLVCLWSYGQTPSNDPHWQLVWQDQFNFFDNSKWVKANYATHIGTEPPFEPQIYLSSNVYTSNGNLVIRVNNNPVICPPNPIQTTWACGLANPGQSYPYNSGWVETSDNFNTQFGYIEARIKLPYRDGFWPAFWTWRGRGVTTTNEAEIDIFEMVGHKPANIVGTNIHTYYGDGNIFGQDLIPTGYSYGNTWHTYGIEWSPSKIIWYIDGSPARVFPNHGIIDPVRTILNLAIEPGYPPPTAPTFTDHMYVDYVKVYELNKDCNTNISFCNYNFGLYDNKVRKNITIGNGTCANALYVGQNVYLRASEGVFINGDFTVPLGSELYIDVNACY</sequence>
<keyword evidence="5" id="KW-1185">Reference proteome</keyword>
<dbReference type="RefSeq" id="WP_163287154.1">
    <property type="nucleotide sequence ID" value="NZ_JAAGVY010000071.1"/>
</dbReference>
<dbReference type="InterPro" id="IPR000757">
    <property type="entry name" value="Beta-glucanase-like"/>
</dbReference>
<evidence type="ECO:0000313" key="4">
    <source>
        <dbReference type="EMBL" id="NEN25706.1"/>
    </source>
</evidence>
<dbReference type="EMBL" id="JAAGVY010000071">
    <property type="protein sequence ID" value="NEN25706.1"/>
    <property type="molecule type" value="Genomic_DNA"/>
</dbReference>
<dbReference type="AlphaFoldDB" id="A0A7K3WW12"/>
<evidence type="ECO:0000256" key="2">
    <source>
        <dbReference type="SAM" id="SignalP"/>
    </source>
</evidence>
<dbReference type="Proteomes" id="UP000486602">
    <property type="component" value="Unassembled WGS sequence"/>
</dbReference>
<reference evidence="4 5" key="1">
    <citation type="submission" date="2020-02" db="EMBL/GenBank/DDBJ databases">
        <title>Out from the shadows clarifying the taxonomy of the family Cryomorphaceae and related taxa by utilizing the GTDB taxonomic framework.</title>
        <authorList>
            <person name="Bowman J.P."/>
        </authorList>
    </citation>
    <scope>NUCLEOTIDE SEQUENCE [LARGE SCALE GENOMIC DNA]</scope>
    <source>
        <strain evidence="4 5">QSSC 1-22</strain>
    </source>
</reference>
<comment type="similarity">
    <text evidence="1">Belongs to the glycosyl hydrolase 16 family.</text>
</comment>
<dbReference type="PANTHER" id="PTHR10963:SF55">
    <property type="entry name" value="GLYCOSIDE HYDROLASE FAMILY 16 PROTEIN"/>
    <property type="match status" value="1"/>
</dbReference>
<accession>A0A7K3WW12</accession>
<dbReference type="CDD" id="cd08023">
    <property type="entry name" value="GH16_laminarinase_like"/>
    <property type="match status" value="1"/>
</dbReference>
<keyword evidence="2" id="KW-0732">Signal</keyword>
<feature type="domain" description="GH16" evidence="3">
    <location>
        <begin position="13"/>
        <end position="271"/>
    </location>
</feature>
<dbReference type="PROSITE" id="PS51762">
    <property type="entry name" value="GH16_2"/>
    <property type="match status" value="1"/>
</dbReference>
<organism evidence="4 5">
    <name type="scientific">Cryomorpha ignava</name>
    <dbReference type="NCBI Taxonomy" id="101383"/>
    <lineage>
        <taxon>Bacteria</taxon>
        <taxon>Pseudomonadati</taxon>
        <taxon>Bacteroidota</taxon>
        <taxon>Flavobacteriia</taxon>
        <taxon>Flavobacteriales</taxon>
        <taxon>Cryomorphaceae</taxon>
        <taxon>Cryomorpha</taxon>
    </lineage>
</organism>
<evidence type="ECO:0000313" key="5">
    <source>
        <dbReference type="Proteomes" id="UP000486602"/>
    </source>
</evidence>
<feature type="chain" id="PRO_5029792255" evidence="2">
    <location>
        <begin position="19"/>
        <end position="341"/>
    </location>
</feature>